<dbReference type="PANTHER" id="PTHR10648">
    <property type="entry name" value="SERINE/THREONINE-PROTEIN PHOSPHATASE PP2A 65 KDA REGULATORY SUBUNIT"/>
    <property type="match status" value="1"/>
</dbReference>
<protein>
    <submittedName>
        <fullName evidence="4">HEAT repeat</fullName>
    </submittedName>
</protein>
<dbReference type="GO" id="GO:0005737">
    <property type="term" value="C:cytoplasm"/>
    <property type="evidence" value="ECO:0007669"/>
    <property type="project" value="TreeGrafter"/>
</dbReference>
<dbReference type="Proteomes" id="UP001458880">
    <property type="component" value="Unassembled WGS sequence"/>
</dbReference>
<evidence type="ECO:0000313" key="4">
    <source>
        <dbReference type="EMBL" id="KAK9696062.1"/>
    </source>
</evidence>
<comment type="caution">
    <text evidence="4">The sequence shown here is derived from an EMBL/GenBank/DDBJ whole genome shotgun (WGS) entry which is preliminary data.</text>
</comment>
<dbReference type="SUPFAM" id="SSF48371">
    <property type="entry name" value="ARM repeat"/>
    <property type="match status" value="1"/>
</dbReference>
<dbReference type="PROSITE" id="PS50077">
    <property type="entry name" value="HEAT_REPEAT"/>
    <property type="match status" value="1"/>
</dbReference>
<evidence type="ECO:0000256" key="2">
    <source>
        <dbReference type="PROSITE-ProRule" id="PRU00103"/>
    </source>
</evidence>
<feature type="compositionally biased region" description="Polar residues" evidence="3">
    <location>
        <begin position="323"/>
        <end position="345"/>
    </location>
</feature>
<keyword evidence="1" id="KW-0677">Repeat</keyword>
<dbReference type="Pfam" id="PF02985">
    <property type="entry name" value="HEAT"/>
    <property type="match status" value="1"/>
</dbReference>
<dbReference type="InterPro" id="IPR051023">
    <property type="entry name" value="PP2A_Regulatory_Subunit_A"/>
</dbReference>
<organism evidence="4 5">
    <name type="scientific">Popillia japonica</name>
    <name type="common">Japanese beetle</name>
    <dbReference type="NCBI Taxonomy" id="7064"/>
    <lineage>
        <taxon>Eukaryota</taxon>
        <taxon>Metazoa</taxon>
        <taxon>Ecdysozoa</taxon>
        <taxon>Arthropoda</taxon>
        <taxon>Hexapoda</taxon>
        <taxon>Insecta</taxon>
        <taxon>Pterygota</taxon>
        <taxon>Neoptera</taxon>
        <taxon>Endopterygota</taxon>
        <taxon>Coleoptera</taxon>
        <taxon>Polyphaga</taxon>
        <taxon>Scarabaeiformia</taxon>
        <taxon>Scarabaeidae</taxon>
        <taxon>Rutelinae</taxon>
        <taxon>Popillia</taxon>
    </lineage>
</organism>
<dbReference type="Gene3D" id="1.25.10.10">
    <property type="entry name" value="Leucine-rich Repeat Variant"/>
    <property type="match status" value="1"/>
</dbReference>
<gene>
    <name evidence="4" type="ORF">QE152_g32166</name>
</gene>
<feature type="repeat" description="HEAT" evidence="2">
    <location>
        <begin position="69"/>
        <end position="106"/>
    </location>
</feature>
<dbReference type="InterPro" id="IPR011989">
    <property type="entry name" value="ARM-like"/>
</dbReference>
<accession>A0AAW1J0D9</accession>
<evidence type="ECO:0000313" key="5">
    <source>
        <dbReference type="Proteomes" id="UP001458880"/>
    </source>
</evidence>
<dbReference type="InterPro" id="IPR000357">
    <property type="entry name" value="HEAT"/>
</dbReference>
<keyword evidence="5" id="KW-1185">Reference proteome</keyword>
<dbReference type="GO" id="GO:0019888">
    <property type="term" value="F:protein phosphatase regulator activity"/>
    <property type="evidence" value="ECO:0007669"/>
    <property type="project" value="TreeGrafter"/>
</dbReference>
<name>A0AAW1J0D9_POPJA</name>
<dbReference type="EMBL" id="JASPKY010000463">
    <property type="protein sequence ID" value="KAK9696062.1"/>
    <property type="molecule type" value="Genomic_DNA"/>
</dbReference>
<proteinExistence type="predicted"/>
<reference evidence="4 5" key="1">
    <citation type="journal article" date="2024" name="BMC Genomics">
        <title>De novo assembly and annotation of Popillia japonica's genome with initial clues to its potential as an invasive pest.</title>
        <authorList>
            <person name="Cucini C."/>
            <person name="Boschi S."/>
            <person name="Funari R."/>
            <person name="Cardaioli E."/>
            <person name="Iannotti N."/>
            <person name="Marturano G."/>
            <person name="Paoli F."/>
            <person name="Bruttini M."/>
            <person name="Carapelli A."/>
            <person name="Frati F."/>
            <person name="Nardi F."/>
        </authorList>
    </citation>
    <scope>NUCLEOTIDE SEQUENCE [LARGE SCALE GENOMIC DNA]</scope>
    <source>
        <strain evidence="4">DMR45628</strain>
    </source>
</reference>
<sequence length="441" mass="49440">MRIKGHHRSASFRRSVNLMHADFAESKSKPFTRSNGDPNDEIWGVRKACAEVAMSVSCACPSTIRRQSLAPIFIKLLQDDNRWVRMSAFQTLGPFISTFADPAISSVFYNNVGELMSVNSDGREFRVNSTSALNRLFSISENNYKEEDFIYVYQGKEDDTIVMNPLSDICDDIPEEKEEVANTKDITIDIPVIAEDPPDMIDHERKREDIILQKNMNVVSKAMFGEEIMDNIRAAVAETIPPCAESKEEESENFKEIVETVKNALLSFRIMDEEKLQQPEDGEKFAKCDSGIEVSDASGESSRGDLCDVDLSPSSSSDVSSLGNIPSLKSNSDTTIVSSDSCEMNQRTECDDKERIVSNVSEKQDERAANFEEDSLNEYNSYNYWYIRPAMPVDLAIVTDDTAIQSSVSNESPCVSEKTVGKSLRFSFKRERELNASVAKK</sequence>
<evidence type="ECO:0000256" key="1">
    <source>
        <dbReference type="ARBA" id="ARBA00022737"/>
    </source>
</evidence>
<dbReference type="PANTHER" id="PTHR10648:SF1">
    <property type="entry name" value="SERINE_THREONINE-PROTEIN PHOSPHATASE 4 REGULATORY SUBUNIT 1"/>
    <property type="match status" value="1"/>
</dbReference>
<feature type="region of interest" description="Disordered" evidence="3">
    <location>
        <begin position="294"/>
        <end position="347"/>
    </location>
</feature>
<dbReference type="InterPro" id="IPR021133">
    <property type="entry name" value="HEAT_type_2"/>
</dbReference>
<dbReference type="AlphaFoldDB" id="A0AAW1J0D9"/>
<dbReference type="InterPro" id="IPR016024">
    <property type="entry name" value="ARM-type_fold"/>
</dbReference>
<evidence type="ECO:0000256" key="3">
    <source>
        <dbReference type="SAM" id="MobiDB-lite"/>
    </source>
</evidence>
<feature type="compositionally biased region" description="Low complexity" evidence="3">
    <location>
        <begin position="309"/>
        <end position="322"/>
    </location>
</feature>